<evidence type="ECO:0000259" key="12">
    <source>
        <dbReference type="Pfam" id="PF04101"/>
    </source>
</evidence>
<dbReference type="InterPro" id="IPR006009">
    <property type="entry name" value="GlcNAc_MurG"/>
</dbReference>
<dbReference type="GO" id="GO:0051301">
    <property type="term" value="P:cell division"/>
    <property type="evidence" value="ECO:0007669"/>
    <property type="project" value="UniProtKB-KW"/>
</dbReference>
<dbReference type="GO" id="GO:0005886">
    <property type="term" value="C:plasma membrane"/>
    <property type="evidence" value="ECO:0007669"/>
    <property type="project" value="UniProtKB-SubCell"/>
</dbReference>
<evidence type="ECO:0000313" key="14">
    <source>
        <dbReference type="Proteomes" id="UP000014115"/>
    </source>
</evidence>
<reference evidence="13 14" key="1">
    <citation type="journal article" date="2012" name="J. Bacteriol.">
        <title>Genome Sequence of Idiomarina xiamenensis Type Strain 10-D-4.</title>
        <authorList>
            <person name="Lai Q."/>
            <person name="Wang L."/>
            <person name="Wang W."/>
            <person name="Shao Z."/>
        </authorList>
    </citation>
    <scope>NUCLEOTIDE SEQUENCE [LARGE SCALE GENOMIC DNA]</scope>
    <source>
        <strain evidence="13 14">10-D-4</strain>
    </source>
</reference>
<keyword evidence="2 10" id="KW-0132">Cell division</keyword>
<dbReference type="SUPFAM" id="SSF53756">
    <property type="entry name" value="UDP-Glycosyltransferase/glycogen phosphorylase"/>
    <property type="match status" value="1"/>
</dbReference>
<dbReference type="HAMAP" id="MF_00033">
    <property type="entry name" value="MurG"/>
    <property type="match status" value="1"/>
</dbReference>
<feature type="binding site" evidence="10">
    <location>
        <begin position="11"/>
        <end position="13"/>
    </location>
    <ligand>
        <name>UDP-N-acetyl-alpha-D-glucosamine</name>
        <dbReference type="ChEBI" id="CHEBI:57705"/>
    </ligand>
</feature>
<feature type="domain" description="Glycosyltransferase family 28 N-terminal" evidence="11">
    <location>
        <begin position="4"/>
        <end position="141"/>
    </location>
</feature>
<feature type="binding site" evidence="10">
    <location>
        <position position="124"/>
    </location>
    <ligand>
        <name>UDP-N-acetyl-alpha-D-glucosamine</name>
        <dbReference type="ChEBI" id="CHEBI:57705"/>
    </ligand>
</feature>
<dbReference type="eggNOG" id="COG0707">
    <property type="taxonomic scope" value="Bacteria"/>
</dbReference>
<feature type="binding site" evidence="10">
    <location>
        <position position="163"/>
    </location>
    <ligand>
        <name>UDP-N-acetyl-alpha-D-glucosamine</name>
        <dbReference type="ChEBI" id="CHEBI:57705"/>
    </ligand>
</feature>
<dbReference type="UniPathway" id="UPA00219"/>
<keyword evidence="9 10" id="KW-0961">Cell wall biogenesis/degradation</keyword>
<keyword evidence="14" id="KW-1185">Reference proteome</keyword>
<evidence type="ECO:0000256" key="8">
    <source>
        <dbReference type="ARBA" id="ARBA00023306"/>
    </source>
</evidence>
<dbReference type="NCBIfam" id="TIGR01133">
    <property type="entry name" value="murG"/>
    <property type="match status" value="1"/>
</dbReference>
<dbReference type="EC" id="2.4.1.227" evidence="10"/>
<keyword evidence="7 10" id="KW-0472">Membrane</keyword>
<keyword evidence="1 10" id="KW-1003">Cell membrane</keyword>
<dbReference type="GO" id="GO:0008360">
    <property type="term" value="P:regulation of cell shape"/>
    <property type="evidence" value="ECO:0007669"/>
    <property type="project" value="UniProtKB-KW"/>
</dbReference>
<feature type="binding site" evidence="10">
    <location>
        <begin position="260"/>
        <end position="265"/>
    </location>
    <ligand>
        <name>UDP-N-acetyl-alpha-D-glucosamine</name>
        <dbReference type="ChEBI" id="CHEBI:57705"/>
    </ligand>
</feature>
<dbReference type="GO" id="GO:0051991">
    <property type="term" value="F:UDP-N-acetyl-D-glucosamine:N-acetylmuramoyl-L-alanyl-D-glutamyl-meso-2,6-diaminopimelyl-D-alanyl-D-alanine-diphosphoundecaprenol 4-beta-N-acetylglucosaminlytransferase activity"/>
    <property type="evidence" value="ECO:0007669"/>
    <property type="project" value="RHEA"/>
</dbReference>
<dbReference type="RefSeq" id="WP_008487707.1">
    <property type="nucleotide sequence ID" value="NZ_AMRG01000003.1"/>
</dbReference>
<dbReference type="PANTHER" id="PTHR21015:SF22">
    <property type="entry name" value="GLYCOSYLTRANSFERASE"/>
    <property type="match status" value="1"/>
</dbReference>
<dbReference type="STRING" id="740709.A10D4_03280"/>
<evidence type="ECO:0000256" key="1">
    <source>
        <dbReference type="ARBA" id="ARBA00022475"/>
    </source>
</evidence>
<proteinExistence type="inferred from homology"/>
<keyword evidence="8 10" id="KW-0131">Cell cycle</keyword>
<evidence type="ECO:0000256" key="9">
    <source>
        <dbReference type="ARBA" id="ARBA00023316"/>
    </source>
</evidence>
<dbReference type="Pfam" id="PF03033">
    <property type="entry name" value="Glyco_transf_28"/>
    <property type="match status" value="1"/>
</dbReference>
<dbReference type="GO" id="GO:0071555">
    <property type="term" value="P:cell wall organization"/>
    <property type="evidence" value="ECO:0007669"/>
    <property type="project" value="UniProtKB-KW"/>
</dbReference>
<dbReference type="GO" id="GO:0009252">
    <property type="term" value="P:peptidoglycan biosynthetic process"/>
    <property type="evidence" value="ECO:0007669"/>
    <property type="project" value="UniProtKB-UniRule"/>
</dbReference>
<dbReference type="AlphaFoldDB" id="K2KSG2"/>
<gene>
    <name evidence="10" type="primary">murG</name>
    <name evidence="13" type="ORF">A10D4_03280</name>
</gene>
<feature type="binding site" evidence="10">
    <location>
        <position position="241"/>
    </location>
    <ligand>
        <name>UDP-N-acetyl-alpha-D-glucosamine</name>
        <dbReference type="ChEBI" id="CHEBI:57705"/>
    </ligand>
</feature>
<comment type="similarity">
    <text evidence="10">Belongs to the glycosyltransferase 28 family. MurG subfamily.</text>
</comment>
<comment type="function">
    <text evidence="10">Cell wall formation. Catalyzes the transfer of a GlcNAc subunit on undecaprenyl-pyrophosphoryl-MurNAc-pentapeptide (lipid intermediate I) to form undecaprenyl-pyrophosphoryl-MurNAc-(pentapeptide)GlcNAc (lipid intermediate II).</text>
</comment>
<evidence type="ECO:0000256" key="7">
    <source>
        <dbReference type="ARBA" id="ARBA00023136"/>
    </source>
</evidence>
<keyword evidence="4 10" id="KW-0808">Transferase</keyword>
<feature type="binding site" evidence="10">
    <location>
        <position position="286"/>
    </location>
    <ligand>
        <name>UDP-N-acetyl-alpha-D-glucosamine</name>
        <dbReference type="ChEBI" id="CHEBI:57705"/>
    </ligand>
</feature>
<evidence type="ECO:0000256" key="4">
    <source>
        <dbReference type="ARBA" id="ARBA00022679"/>
    </source>
</evidence>
<evidence type="ECO:0000259" key="11">
    <source>
        <dbReference type="Pfam" id="PF03033"/>
    </source>
</evidence>
<dbReference type="Pfam" id="PF04101">
    <property type="entry name" value="Glyco_tran_28_C"/>
    <property type="match status" value="1"/>
</dbReference>
<organism evidence="13 14">
    <name type="scientific">Idiomarina xiamenensis 10-D-4</name>
    <dbReference type="NCBI Taxonomy" id="740709"/>
    <lineage>
        <taxon>Bacteria</taxon>
        <taxon>Pseudomonadati</taxon>
        <taxon>Pseudomonadota</taxon>
        <taxon>Gammaproteobacteria</taxon>
        <taxon>Alteromonadales</taxon>
        <taxon>Idiomarinaceae</taxon>
        <taxon>Idiomarina</taxon>
    </lineage>
</organism>
<comment type="caution">
    <text evidence="13">The sequence shown here is derived from an EMBL/GenBank/DDBJ whole genome shotgun (WGS) entry which is preliminary data.</text>
</comment>
<comment type="catalytic activity">
    <reaction evidence="10">
        <text>di-trans,octa-cis-undecaprenyl diphospho-N-acetyl-alpha-D-muramoyl-L-alanyl-D-glutamyl-meso-2,6-diaminopimeloyl-D-alanyl-D-alanine + UDP-N-acetyl-alpha-D-glucosamine = di-trans,octa-cis-undecaprenyl diphospho-[N-acetyl-alpha-D-glucosaminyl-(1-&gt;4)]-N-acetyl-alpha-D-muramoyl-L-alanyl-D-glutamyl-meso-2,6-diaminopimeloyl-D-alanyl-D-alanine + UDP + H(+)</text>
        <dbReference type="Rhea" id="RHEA:31227"/>
        <dbReference type="ChEBI" id="CHEBI:15378"/>
        <dbReference type="ChEBI" id="CHEBI:57705"/>
        <dbReference type="ChEBI" id="CHEBI:58223"/>
        <dbReference type="ChEBI" id="CHEBI:61387"/>
        <dbReference type="ChEBI" id="CHEBI:61388"/>
        <dbReference type="EC" id="2.4.1.227"/>
    </reaction>
</comment>
<keyword evidence="3 10" id="KW-0328">Glycosyltransferase</keyword>
<comment type="subcellular location">
    <subcellularLocation>
        <location evidence="10">Cell membrane</location>
        <topology evidence="10">Peripheral membrane protein</topology>
        <orientation evidence="10">Cytoplasmic side</orientation>
    </subcellularLocation>
</comment>
<keyword evidence="5 10" id="KW-0133">Cell shape</keyword>
<keyword evidence="6 10" id="KW-0573">Peptidoglycan synthesis</keyword>
<dbReference type="EMBL" id="AMRG01000003">
    <property type="protein sequence ID" value="EKE85334.1"/>
    <property type="molecule type" value="Genomic_DNA"/>
</dbReference>
<protein>
    <recommendedName>
        <fullName evidence="10">UDP-N-acetylglucosamine--N-acetylmuramyl-(pentapeptide) pyrophosphoryl-undecaprenol N-acetylglucosamine transferase</fullName>
        <ecNumber evidence="10">2.4.1.227</ecNumber>
    </recommendedName>
    <alternativeName>
        <fullName evidence="10">Undecaprenyl-PP-MurNAc-pentapeptide-UDPGlcNAc GlcNAc transferase</fullName>
    </alternativeName>
</protein>
<dbReference type="Proteomes" id="UP000014115">
    <property type="component" value="Unassembled WGS sequence"/>
</dbReference>
<dbReference type="GO" id="GO:0005975">
    <property type="term" value="P:carbohydrate metabolic process"/>
    <property type="evidence" value="ECO:0007669"/>
    <property type="project" value="InterPro"/>
</dbReference>
<evidence type="ECO:0000256" key="5">
    <source>
        <dbReference type="ARBA" id="ARBA00022960"/>
    </source>
</evidence>
<dbReference type="PATRIC" id="fig|740709.3.peg.660"/>
<feature type="domain" description="Glycosyl transferase family 28 C-terminal" evidence="12">
    <location>
        <begin position="182"/>
        <end position="344"/>
    </location>
</feature>
<sequence>MKSILIVAAGTGGHVFPALAVAQQLQQQGWQVTWLGTNERRLEASVVPRAGIPLETIDMQGLRGHGLLRKVLMPWRLMRATFSCMRIMRRLQPQLVLTFGGYVCAPAGLAARCQRRPLLVHEQNAVPGMTTRLLSRFAQLIMLGMPQAQRYLPQAQITGNPLRAELLARAKQAVEPSAQQRILVVGGSLGARALNEHVPAALQQLAQRWPLQIVHQCGQQAVAEVQQRYRALTSVTVVPFIDDMASAYQHADIVICRAGALTVAELALLGRPAIFIPLPQAVDDHQTINTQLMVDAGAAKLLPQSELSSAKLVELLEPLFAEPERLREMAVAAQRAAYPEATQRVVDYCETWRKSS</sequence>
<evidence type="ECO:0000256" key="6">
    <source>
        <dbReference type="ARBA" id="ARBA00022984"/>
    </source>
</evidence>
<dbReference type="InterPro" id="IPR004276">
    <property type="entry name" value="GlycoTrans_28_N"/>
</dbReference>
<name>K2KSG2_9GAMM</name>
<dbReference type="InterPro" id="IPR007235">
    <property type="entry name" value="Glyco_trans_28_C"/>
</dbReference>
<dbReference type="OrthoDB" id="9808936at2"/>
<comment type="pathway">
    <text evidence="10">Cell wall biogenesis; peptidoglycan biosynthesis.</text>
</comment>
<feature type="binding site" evidence="10">
    <location>
        <position position="188"/>
    </location>
    <ligand>
        <name>UDP-N-acetyl-alpha-D-glucosamine</name>
        <dbReference type="ChEBI" id="CHEBI:57705"/>
    </ligand>
</feature>
<evidence type="ECO:0000256" key="3">
    <source>
        <dbReference type="ARBA" id="ARBA00022676"/>
    </source>
</evidence>
<evidence type="ECO:0000256" key="10">
    <source>
        <dbReference type="HAMAP-Rule" id="MF_00033"/>
    </source>
</evidence>
<accession>K2KSG2</accession>
<dbReference type="PANTHER" id="PTHR21015">
    <property type="entry name" value="UDP-N-ACETYLGLUCOSAMINE--N-ACETYLMURAMYL-(PENTAPEPTIDE) PYROPHOSPHORYL-UNDECAPRENOL N-ACETYLGLUCOSAMINE TRANSFERASE 1"/>
    <property type="match status" value="1"/>
</dbReference>
<evidence type="ECO:0000313" key="13">
    <source>
        <dbReference type="EMBL" id="EKE85334.1"/>
    </source>
</evidence>
<dbReference type="GO" id="GO:0050511">
    <property type="term" value="F:undecaprenyldiphospho-muramoylpentapeptide beta-N-acetylglucosaminyltransferase activity"/>
    <property type="evidence" value="ECO:0007669"/>
    <property type="project" value="UniProtKB-UniRule"/>
</dbReference>
<dbReference type="Gene3D" id="3.40.50.2000">
    <property type="entry name" value="Glycogen Phosphorylase B"/>
    <property type="match status" value="2"/>
</dbReference>
<evidence type="ECO:0000256" key="2">
    <source>
        <dbReference type="ARBA" id="ARBA00022618"/>
    </source>
</evidence>
<dbReference type="CDD" id="cd03785">
    <property type="entry name" value="GT28_MurG"/>
    <property type="match status" value="1"/>
</dbReference>